<gene>
    <name evidence="3" type="ORF">OB236_08490</name>
</gene>
<evidence type="ECO:0000259" key="1">
    <source>
        <dbReference type="Pfam" id="PF01408"/>
    </source>
</evidence>
<protein>
    <submittedName>
        <fullName evidence="3">Gfo/Idh/MocA family oxidoreductase</fullName>
    </submittedName>
</protein>
<dbReference type="SUPFAM" id="SSF55347">
    <property type="entry name" value="Glyceraldehyde-3-phosphate dehydrogenase-like, C-terminal domain"/>
    <property type="match status" value="1"/>
</dbReference>
<sequence>MQEFMRFAIVGAGVISDFHAKAITQHPQAELVAISDIVLEKANKLADAYNVASVYSDYEQMLKREDIDVVCVCTPSGLHGEVVIAAAQAGKHILCEKPLEIKAGAMTEMLAAVNKHGVKMGCVFQRRVMEASLVARRAVQEGKLGKLVLGDAYLKYYRSPEYYRSAGWRGTWQFDGGGALMNQGVHGIDLIQWLMGDVQSVFAYSAPLLRDIEVEDTAVAVLKYKNGAFGVIQGTTSVYPAQETRFELHGEKGTIIFADSGIKKWSFLNSDEEMPIVQPRIDSSSNPTDISSDGHYILVDDLIEAIRNDRPPLISGEEARKSVDLILAIYESAQTGKEVVLL</sequence>
<dbReference type="EMBL" id="JAOQIO010000020">
    <property type="protein sequence ID" value="MCU6792162.1"/>
    <property type="molecule type" value="Genomic_DNA"/>
</dbReference>
<dbReference type="Pfam" id="PF01408">
    <property type="entry name" value="GFO_IDH_MocA"/>
    <property type="match status" value="1"/>
</dbReference>
<dbReference type="Proteomes" id="UP001652445">
    <property type="component" value="Unassembled WGS sequence"/>
</dbReference>
<dbReference type="InterPro" id="IPR000683">
    <property type="entry name" value="Gfo/Idh/MocA-like_OxRdtase_N"/>
</dbReference>
<evidence type="ECO:0000313" key="3">
    <source>
        <dbReference type="EMBL" id="MCU6792162.1"/>
    </source>
</evidence>
<evidence type="ECO:0000313" key="4">
    <source>
        <dbReference type="Proteomes" id="UP001652445"/>
    </source>
</evidence>
<dbReference type="RefSeq" id="WP_262683560.1">
    <property type="nucleotide sequence ID" value="NZ_JAOQIO010000020.1"/>
</dbReference>
<organism evidence="3 4">
    <name type="scientific">Paenibacillus baimaensis</name>
    <dbReference type="NCBI Taxonomy" id="2982185"/>
    <lineage>
        <taxon>Bacteria</taxon>
        <taxon>Bacillati</taxon>
        <taxon>Bacillota</taxon>
        <taxon>Bacilli</taxon>
        <taxon>Bacillales</taxon>
        <taxon>Paenibacillaceae</taxon>
        <taxon>Paenibacillus</taxon>
    </lineage>
</organism>
<name>A0ABT2UE49_9BACL</name>
<proteinExistence type="predicted"/>
<accession>A0ABT2UE49</accession>
<keyword evidence="4" id="KW-1185">Reference proteome</keyword>
<comment type="caution">
    <text evidence="3">The sequence shown here is derived from an EMBL/GenBank/DDBJ whole genome shotgun (WGS) entry which is preliminary data.</text>
</comment>
<dbReference type="InterPro" id="IPR052515">
    <property type="entry name" value="Gfo/Idh/MocA_Oxidoreductase"/>
</dbReference>
<dbReference type="PANTHER" id="PTHR43249">
    <property type="entry name" value="UDP-N-ACETYL-2-AMINO-2-DEOXY-D-GLUCURONATE OXIDASE"/>
    <property type="match status" value="1"/>
</dbReference>
<dbReference type="Gene3D" id="3.30.360.10">
    <property type="entry name" value="Dihydrodipicolinate Reductase, domain 2"/>
    <property type="match status" value="1"/>
</dbReference>
<dbReference type="SUPFAM" id="SSF51735">
    <property type="entry name" value="NAD(P)-binding Rossmann-fold domains"/>
    <property type="match status" value="1"/>
</dbReference>
<dbReference type="Gene3D" id="3.40.50.720">
    <property type="entry name" value="NAD(P)-binding Rossmann-like Domain"/>
    <property type="match status" value="1"/>
</dbReference>
<dbReference type="Pfam" id="PF22725">
    <property type="entry name" value="GFO_IDH_MocA_C3"/>
    <property type="match status" value="1"/>
</dbReference>
<dbReference type="InterPro" id="IPR036291">
    <property type="entry name" value="NAD(P)-bd_dom_sf"/>
</dbReference>
<dbReference type="PANTHER" id="PTHR43249:SF1">
    <property type="entry name" value="D-GLUCOSIDE 3-DEHYDROGENASE"/>
    <property type="match status" value="1"/>
</dbReference>
<feature type="domain" description="GFO/IDH/MocA-like oxidoreductase" evidence="2">
    <location>
        <begin position="135"/>
        <end position="255"/>
    </location>
</feature>
<dbReference type="InterPro" id="IPR055170">
    <property type="entry name" value="GFO_IDH_MocA-like_dom"/>
</dbReference>
<evidence type="ECO:0000259" key="2">
    <source>
        <dbReference type="Pfam" id="PF22725"/>
    </source>
</evidence>
<reference evidence="3 4" key="1">
    <citation type="submission" date="2022-09" db="EMBL/GenBank/DDBJ databases">
        <authorList>
            <person name="Han X.L."/>
            <person name="Wang Q."/>
            <person name="Lu T."/>
        </authorList>
    </citation>
    <scope>NUCLEOTIDE SEQUENCE [LARGE SCALE GENOMIC DNA]</scope>
    <source>
        <strain evidence="3 4">WQ 127069</strain>
    </source>
</reference>
<feature type="domain" description="Gfo/Idh/MocA-like oxidoreductase N-terminal" evidence="1">
    <location>
        <begin position="5"/>
        <end position="120"/>
    </location>
</feature>